<feature type="compositionally biased region" description="Low complexity" evidence="1">
    <location>
        <begin position="61"/>
        <end position="79"/>
    </location>
</feature>
<protein>
    <submittedName>
        <fullName evidence="2">Uncharacterized protein</fullName>
    </submittedName>
</protein>
<feature type="compositionally biased region" description="Basic and acidic residues" evidence="1">
    <location>
        <begin position="34"/>
        <end position="47"/>
    </location>
</feature>
<sequence length="95" mass="10973">MKENRTELNQLNQEEPAKLQRTNGKSATHPLELTNEKRIELSQENPHKNLKRRIQNCRNKSLISTSTTESDETSSSSSKTSRKNKLSSKYIEKLM</sequence>
<keyword evidence="3" id="KW-1185">Reference proteome</keyword>
<evidence type="ECO:0000313" key="2">
    <source>
        <dbReference type="EMBL" id="ESR34008.1"/>
    </source>
</evidence>
<name>V4RIY1_CITCL</name>
<evidence type="ECO:0000256" key="1">
    <source>
        <dbReference type="SAM" id="MobiDB-lite"/>
    </source>
</evidence>
<feature type="region of interest" description="Disordered" evidence="1">
    <location>
        <begin position="1"/>
        <end position="95"/>
    </location>
</feature>
<dbReference type="EMBL" id="KI537036">
    <property type="protein sequence ID" value="ESR34008.1"/>
    <property type="molecule type" value="Genomic_DNA"/>
</dbReference>
<reference evidence="2 3" key="1">
    <citation type="submission" date="2013-10" db="EMBL/GenBank/DDBJ databases">
        <authorList>
            <consortium name="International Citrus Genome Consortium"/>
            <person name="Jenkins J."/>
            <person name="Schmutz J."/>
            <person name="Prochnik S."/>
            <person name="Rokhsar D."/>
            <person name="Gmitter F."/>
            <person name="Ollitrault P."/>
            <person name="Machado M."/>
            <person name="Talon M."/>
            <person name="Wincker P."/>
            <person name="Jaillon O."/>
            <person name="Morgante M."/>
        </authorList>
    </citation>
    <scope>NUCLEOTIDE SEQUENCE</scope>
    <source>
        <strain evidence="3">cv. Clemenules</strain>
    </source>
</reference>
<dbReference type="Gramene" id="ESR34009">
    <property type="protein sequence ID" value="ESR34009"/>
    <property type="gene ID" value="CICLE_v10006311mg"/>
</dbReference>
<dbReference type="AlphaFoldDB" id="V4RIY1"/>
<dbReference type="Gramene" id="ESR34008">
    <property type="protein sequence ID" value="ESR34008"/>
    <property type="gene ID" value="CICLE_v10006311mg"/>
</dbReference>
<dbReference type="Proteomes" id="UP000030687">
    <property type="component" value="Unassembled WGS sequence"/>
</dbReference>
<dbReference type="KEGG" id="cic:CICLE_v10006311mg"/>
<gene>
    <name evidence="2" type="ORF">CICLE_v10006311mg</name>
</gene>
<evidence type="ECO:0000313" key="3">
    <source>
        <dbReference type="Proteomes" id="UP000030687"/>
    </source>
</evidence>
<proteinExistence type="predicted"/>
<dbReference type="InParanoid" id="V4RIY1"/>
<accession>V4RIY1</accession>
<dbReference type="EMBL" id="KI537036">
    <property type="protein sequence ID" value="ESR34009.1"/>
    <property type="molecule type" value="Genomic_DNA"/>
</dbReference>
<organism evidence="2 3">
    <name type="scientific">Citrus clementina</name>
    <name type="common">Clementine</name>
    <name type="synonym">Citrus deliciosa x Citrus sinensis</name>
    <dbReference type="NCBI Taxonomy" id="85681"/>
    <lineage>
        <taxon>Eukaryota</taxon>
        <taxon>Viridiplantae</taxon>
        <taxon>Streptophyta</taxon>
        <taxon>Embryophyta</taxon>
        <taxon>Tracheophyta</taxon>
        <taxon>Spermatophyta</taxon>
        <taxon>Magnoliopsida</taxon>
        <taxon>eudicotyledons</taxon>
        <taxon>Gunneridae</taxon>
        <taxon>Pentapetalae</taxon>
        <taxon>rosids</taxon>
        <taxon>malvids</taxon>
        <taxon>Sapindales</taxon>
        <taxon>Rutaceae</taxon>
        <taxon>Aurantioideae</taxon>
        <taxon>Citrus</taxon>
    </lineage>
</organism>